<feature type="region of interest" description="Disordered" evidence="2">
    <location>
        <begin position="1"/>
        <end position="60"/>
    </location>
</feature>
<dbReference type="Gene3D" id="1.10.1470.10">
    <property type="entry name" value="YjbJ"/>
    <property type="match status" value="1"/>
</dbReference>
<feature type="domain" description="CsbD-like" evidence="3">
    <location>
        <begin position="4"/>
        <end position="56"/>
    </location>
</feature>
<dbReference type="InterPro" id="IPR036629">
    <property type="entry name" value="YjbJ_sf"/>
</dbReference>
<dbReference type="STRING" id="1494590.ATN84_16245"/>
<evidence type="ECO:0000259" key="3">
    <source>
        <dbReference type="Pfam" id="PF05532"/>
    </source>
</evidence>
<dbReference type="PANTHER" id="PTHR34977">
    <property type="entry name" value="UPF0337 PROTEIN YJBJ"/>
    <property type="match status" value="1"/>
</dbReference>
<dbReference type="Proteomes" id="UP000070107">
    <property type="component" value="Unassembled WGS sequence"/>
</dbReference>
<dbReference type="PANTHER" id="PTHR34977:SF1">
    <property type="entry name" value="UPF0337 PROTEIN YJBJ"/>
    <property type="match status" value="1"/>
</dbReference>
<feature type="compositionally biased region" description="Basic and acidic residues" evidence="2">
    <location>
        <begin position="49"/>
        <end position="60"/>
    </location>
</feature>
<dbReference type="Pfam" id="PF05532">
    <property type="entry name" value="CsbD"/>
    <property type="match status" value="1"/>
</dbReference>
<name>A0A135HT96_9HYPH</name>
<dbReference type="InterPro" id="IPR008462">
    <property type="entry name" value="CsbD"/>
</dbReference>
<reference evidence="4 5" key="1">
    <citation type="submission" date="2015-11" db="EMBL/GenBank/DDBJ databases">
        <title>Draft genome sequence of Paramesorhizobium deserti A-3-E, a strain highly resistant to diverse beta-lactam antibiotics.</title>
        <authorList>
            <person name="Lv R."/>
            <person name="Yang X."/>
            <person name="Fang N."/>
            <person name="Guo J."/>
            <person name="Luo X."/>
            <person name="Peng F."/>
            <person name="Yang R."/>
            <person name="Cui Y."/>
            <person name="Fang C."/>
            <person name="Song Y."/>
        </authorList>
    </citation>
    <scope>NUCLEOTIDE SEQUENCE [LARGE SCALE GENOMIC DNA]</scope>
    <source>
        <strain evidence="4 5">A-3-E</strain>
    </source>
</reference>
<evidence type="ECO:0000313" key="5">
    <source>
        <dbReference type="Proteomes" id="UP000070107"/>
    </source>
</evidence>
<dbReference type="EMBL" id="LNTU01000034">
    <property type="protein sequence ID" value="KXF76419.1"/>
    <property type="molecule type" value="Genomic_DNA"/>
</dbReference>
<gene>
    <name evidence="4" type="ORF">ATN84_16245</name>
</gene>
<organism evidence="4 5">
    <name type="scientific">Paramesorhizobium deserti</name>
    <dbReference type="NCBI Taxonomy" id="1494590"/>
    <lineage>
        <taxon>Bacteria</taxon>
        <taxon>Pseudomonadati</taxon>
        <taxon>Pseudomonadota</taxon>
        <taxon>Alphaproteobacteria</taxon>
        <taxon>Hyphomicrobiales</taxon>
        <taxon>Phyllobacteriaceae</taxon>
        <taxon>Paramesorhizobium</taxon>
    </lineage>
</organism>
<accession>A0A135HT96</accession>
<protein>
    <submittedName>
        <fullName evidence="4">CsbD-like protein</fullName>
    </submittedName>
</protein>
<feature type="compositionally biased region" description="Basic and acidic residues" evidence="2">
    <location>
        <begin position="16"/>
        <end position="40"/>
    </location>
</feature>
<dbReference type="SUPFAM" id="SSF69047">
    <property type="entry name" value="Hypothetical protein YjbJ"/>
    <property type="match status" value="1"/>
</dbReference>
<dbReference type="OrthoDB" id="9796058at2"/>
<evidence type="ECO:0000313" key="4">
    <source>
        <dbReference type="EMBL" id="KXF76419.1"/>
    </source>
</evidence>
<evidence type="ECO:0000256" key="2">
    <source>
        <dbReference type="SAM" id="MobiDB-lite"/>
    </source>
</evidence>
<comment type="caution">
    <text evidence="4">The sequence shown here is derived from an EMBL/GenBank/DDBJ whole genome shotgun (WGS) entry which is preliminary data.</text>
</comment>
<proteinExistence type="inferred from homology"/>
<dbReference type="InterPro" id="IPR050423">
    <property type="entry name" value="UPF0337_stress_rsp"/>
</dbReference>
<evidence type="ECO:0000256" key="1">
    <source>
        <dbReference type="ARBA" id="ARBA00009129"/>
    </source>
</evidence>
<dbReference type="RefSeq" id="WP_068883457.1">
    <property type="nucleotide sequence ID" value="NZ_LNTU01000034.1"/>
</dbReference>
<dbReference type="AlphaFoldDB" id="A0A135HT96"/>
<comment type="similarity">
    <text evidence="1">Belongs to the UPF0337 (CsbD) family.</text>
</comment>
<sequence length="60" mass="6390">MHKDEAKGSAKKVRGNVKEAIGKGTGDEKLRAEGKADKAEGTVQKGVGKAKDEIRDALKR</sequence>
<keyword evidence="5" id="KW-1185">Reference proteome</keyword>